<dbReference type="SUPFAM" id="SSF51735">
    <property type="entry name" value="NAD(P)-binding Rossmann-fold domains"/>
    <property type="match status" value="1"/>
</dbReference>
<keyword evidence="6" id="KW-1185">Reference proteome</keyword>
<dbReference type="Gene3D" id="3.40.50.720">
    <property type="entry name" value="NAD(P)-binding Rossmann-like Domain"/>
    <property type="match status" value="1"/>
</dbReference>
<dbReference type="PANTHER" id="PTHR43976:SF16">
    <property type="entry name" value="SHORT-CHAIN DEHYDROGENASE_REDUCTASE FAMILY PROTEIN"/>
    <property type="match status" value="1"/>
</dbReference>
<dbReference type="RefSeq" id="WP_136961464.1">
    <property type="nucleotide sequence ID" value="NZ_CP039690.1"/>
</dbReference>
<dbReference type="GO" id="GO:0016491">
    <property type="term" value="F:oxidoreductase activity"/>
    <property type="evidence" value="ECO:0007669"/>
    <property type="project" value="UniProtKB-KW"/>
</dbReference>
<evidence type="ECO:0000313" key="6">
    <source>
        <dbReference type="Proteomes" id="UP000298781"/>
    </source>
</evidence>
<evidence type="ECO:0000256" key="1">
    <source>
        <dbReference type="ARBA" id="ARBA00006484"/>
    </source>
</evidence>
<dbReference type="InterPro" id="IPR020904">
    <property type="entry name" value="Sc_DH/Rdtase_CS"/>
</dbReference>
<dbReference type="KEGG" id="pstg:E8M01_18460"/>
<evidence type="ECO:0000256" key="3">
    <source>
        <dbReference type="RuleBase" id="RU000363"/>
    </source>
</evidence>
<keyword evidence="2" id="KW-0560">Oxidoreductase</keyword>
<dbReference type="Pfam" id="PF00106">
    <property type="entry name" value="adh_short"/>
    <property type="match status" value="1"/>
</dbReference>
<accession>A0A4D7B6L5</accession>
<dbReference type="InterPro" id="IPR036291">
    <property type="entry name" value="NAD(P)-bd_dom_sf"/>
</dbReference>
<dbReference type="Proteomes" id="UP000298781">
    <property type="component" value="Chromosome"/>
</dbReference>
<dbReference type="InterPro" id="IPR051911">
    <property type="entry name" value="SDR_oxidoreductase"/>
</dbReference>
<dbReference type="PROSITE" id="PS00061">
    <property type="entry name" value="ADH_SHORT"/>
    <property type="match status" value="1"/>
</dbReference>
<organism evidence="5 6">
    <name type="scientific">Phreatobacter stygius</name>
    <dbReference type="NCBI Taxonomy" id="1940610"/>
    <lineage>
        <taxon>Bacteria</taxon>
        <taxon>Pseudomonadati</taxon>
        <taxon>Pseudomonadota</taxon>
        <taxon>Alphaproteobacteria</taxon>
        <taxon>Hyphomicrobiales</taxon>
        <taxon>Phreatobacteraceae</taxon>
        <taxon>Phreatobacter</taxon>
    </lineage>
</organism>
<dbReference type="AlphaFoldDB" id="A0A4D7B6L5"/>
<dbReference type="PANTHER" id="PTHR43976">
    <property type="entry name" value="SHORT CHAIN DEHYDROGENASE"/>
    <property type="match status" value="1"/>
</dbReference>
<dbReference type="PRINTS" id="PR00080">
    <property type="entry name" value="SDRFAMILY"/>
</dbReference>
<name>A0A4D7B6L5_9HYPH</name>
<dbReference type="InterPro" id="IPR002347">
    <property type="entry name" value="SDR_fam"/>
</dbReference>
<dbReference type="PRINTS" id="PR00081">
    <property type="entry name" value="GDHRDH"/>
</dbReference>
<sequence>MKVAKVVLVTGASSGIGRAAAAMLHDRGHIVYGTSRDPERHPAAWRMIRLDVADDSSVAAAMATILAEQSRIDAVVNNAGLVLAGAVEDTTLAEARQLFETNLFGALRVTRAALPAMRAQRAGVIVNIGSLAGRVGLPFQGLYSASKFALEGLSESLRLEVAGFGVQVTLVAPGDTATSVVDNRQRTEASGLEASAYAGVFPRVLATFEAEERAGSPAVGVARRIADIVEGRATAPRYVVGPLAQRILVAGRAFIPARLFQWGLGIYYRLRP</sequence>
<evidence type="ECO:0000256" key="2">
    <source>
        <dbReference type="ARBA" id="ARBA00023002"/>
    </source>
</evidence>
<gene>
    <name evidence="5" type="ORF">E8M01_18460</name>
</gene>
<reference evidence="5 6" key="1">
    <citation type="submission" date="2019-04" db="EMBL/GenBank/DDBJ databases">
        <title>Phreatobacter aquaticus sp. nov.</title>
        <authorList>
            <person name="Choi A."/>
        </authorList>
    </citation>
    <scope>NUCLEOTIDE SEQUENCE [LARGE SCALE GENOMIC DNA]</scope>
    <source>
        <strain evidence="5 6">KCTC 52518</strain>
    </source>
</reference>
<comment type="similarity">
    <text evidence="1 3">Belongs to the short-chain dehydrogenases/reductases (SDR) family.</text>
</comment>
<evidence type="ECO:0000259" key="4">
    <source>
        <dbReference type="SMART" id="SM00822"/>
    </source>
</evidence>
<protein>
    <submittedName>
        <fullName evidence="5">SDR family oxidoreductase</fullName>
    </submittedName>
</protein>
<proteinExistence type="inferred from homology"/>
<dbReference type="SMART" id="SM00822">
    <property type="entry name" value="PKS_KR"/>
    <property type="match status" value="1"/>
</dbReference>
<dbReference type="OrthoDB" id="9793825at2"/>
<feature type="domain" description="Ketoreductase" evidence="4">
    <location>
        <begin position="5"/>
        <end position="174"/>
    </location>
</feature>
<dbReference type="CDD" id="cd05374">
    <property type="entry name" value="17beta-HSD-like_SDR_c"/>
    <property type="match status" value="1"/>
</dbReference>
<dbReference type="EMBL" id="CP039690">
    <property type="protein sequence ID" value="QCI66018.1"/>
    <property type="molecule type" value="Genomic_DNA"/>
</dbReference>
<evidence type="ECO:0000313" key="5">
    <source>
        <dbReference type="EMBL" id="QCI66018.1"/>
    </source>
</evidence>
<dbReference type="InterPro" id="IPR057326">
    <property type="entry name" value="KR_dom"/>
</dbReference>